<dbReference type="SMART" id="SM00388">
    <property type="entry name" value="HisKA"/>
    <property type="match status" value="1"/>
</dbReference>
<evidence type="ECO:0000259" key="15">
    <source>
        <dbReference type="PROSITE" id="PS50109"/>
    </source>
</evidence>
<comment type="caution">
    <text evidence="17">The sequence shown here is derived from an EMBL/GenBank/DDBJ whole genome shotgun (WGS) entry which is preliminary data.</text>
</comment>
<dbReference type="SUPFAM" id="SSF47384">
    <property type="entry name" value="Homodimeric domain of signal transducing histidine kinase"/>
    <property type="match status" value="1"/>
</dbReference>
<dbReference type="SMART" id="SM00304">
    <property type="entry name" value="HAMP"/>
    <property type="match status" value="1"/>
</dbReference>
<accession>A0A7Y6C029</accession>
<comment type="catalytic activity">
    <reaction evidence="1">
        <text>ATP + protein L-histidine = ADP + protein N-phospho-L-histidine.</text>
        <dbReference type="EC" id="2.7.13.3"/>
    </reaction>
</comment>
<keyword evidence="13 14" id="KW-0472">Membrane</keyword>
<protein>
    <recommendedName>
        <fullName evidence="3">histidine kinase</fullName>
        <ecNumber evidence="3">2.7.13.3</ecNumber>
    </recommendedName>
</protein>
<dbReference type="InterPro" id="IPR004358">
    <property type="entry name" value="Sig_transdc_His_kin-like_C"/>
</dbReference>
<dbReference type="Gene3D" id="1.10.287.130">
    <property type="match status" value="1"/>
</dbReference>
<dbReference type="SUPFAM" id="SSF158472">
    <property type="entry name" value="HAMP domain-like"/>
    <property type="match status" value="1"/>
</dbReference>
<feature type="domain" description="Histidine kinase" evidence="15">
    <location>
        <begin position="147"/>
        <end position="362"/>
    </location>
</feature>
<name>A0A7Y6C029_9BACL</name>
<comment type="subcellular location">
    <subcellularLocation>
        <location evidence="2">Cell membrane</location>
        <topology evidence="2">Multi-pass membrane protein</topology>
    </subcellularLocation>
</comment>
<dbReference type="GO" id="GO:0000155">
    <property type="term" value="F:phosphorelay sensor kinase activity"/>
    <property type="evidence" value="ECO:0007669"/>
    <property type="project" value="InterPro"/>
</dbReference>
<keyword evidence="11 14" id="KW-1133">Transmembrane helix</keyword>
<dbReference type="InterPro" id="IPR036890">
    <property type="entry name" value="HATPase_C_sf"/>
</dbReference>
<dbReference type="InterPro" id="IPR036097">
    <property type="entry name" value="HisK_dim/P_sf"/>
</dbReference>
<dbReference type="InterPro" id="IPR003661">
    <property type="entry name" value="HisK_dim/P_dom"/>
</dbReference>
<dbReference type="SMART" id="SM00387">
    <property type="entry name" value="HATPase_c"/>
    <property type="match status" value="1"/>
</dbReference>
<evidence type="ECO:0000256" key="1">
    <source>
        <dbReference type="ARBA" id="ARBA00000085"/>
    </source>
</evidence>
<reference evidence="17 18" key="1">
    <citation type="submission" date="2020-05" db="EMBL/GenBank/DDBJ databases">
        <title>Genome Sequencing of Type Strains.</title>
        <authorList>
            <person name="Lemaire J.F."/>
            <person name="Inderbitzin P."/>
            <person name="Gregorio O.A."/>
            <person name="Collins S.B."/>
            <person name="Wespe N."/>
            <person name="Knight-Connoni V."/>
        </authorList>
    </citation>
    <scope>NUCLEOTIDE SEQUENCE [LARGE SCALE GENOMIC DNA]</scope>
    <source>
        <strain evidence="17 18">LMG 21957</strain>
    </source>
</reference>
<dbReference type="AlphaFoldDB" id="A0A7Y6C029"/>
<dbReference type="EC" id="2.7.13.3" evidence="3"/>
<evidence type="ECO:0000256" key="3">
    <source>
        <dbReference type="ARBA" id="ARBA00012438"/>
    </source>
</evidence>
<keyword evidence="6" id="KW-0808">Transferase</keyword>
<keyword evidence="12" id="KW-0902">Two-component regulatory system</keyword>
<keyword evidence="4" id="KW-1003">Cell membrane</keyword>
<dbReference type="PANTHER" id="PTHR45528">
    <property type="entry name" value="SENSOR HISTIDINE KINASE CPXA"/>
    <property type="match status" value="1"/>
</dbReference>
<feature type="transmembrane region" description="Helical" evidence="14">
    <location>
        <begin position="20"/>
        <end position="41"/>
    </location>
</feature>
<organism evidence="17 18">
    <name type="scientific">Paenibacillus xylanilyticus</name>
    <dbReference type="NCBI Taxonomy" id="248903"/>
    <lineage>
        <taxon>Bacteria</taxon>
        <taxon>Bacillati</taxon>
        <taxon>Bacillota</taxon>
        <taxon>Bacilli</taxon>
        <taxon>Bacillales</taxon>
        <taxon>Paenibacillaceae</taxon>
        <taxon>Paenibacillus</taxon>
    </lineage>
</organism>
<dbReference type="CDD" id="cd00075">
    <property type="entry name" value="HATPase"/>
    <property type="match status" value="1"/>
</dbReference>
<gene>
    <name evidence="17" type="ORF">HP552_23340</name>
</gene>
<evidence type="ECO:0000256" key="5">
    <source>
        <dbReference type="ARBA" id="ARBA00022553"/>
    </source>
</evidence>
<dbReference type="CDD" id="cd06225">
    <property type="entry name" value="HAMP"/>
    <property type="match status" value="1"/>
</dbReference>
<keyword evidence="8" id="KW-0547">Nucleotide-binding</keyword>
<evidence type="ECO:0000256" key="11">
    <source>
        <dbReference type="ARBA" id="ARBA00022989"/>
    </source>
</evidence>
<dbReference type="Pfam" id="PF02518">
    <property type="entry name" value="HATPase_c"/>
    <property type="match status" value="1"/>
</dbReference>
<dbReference type="InterPro" id="IPR003594">
    <property type="entry name" value="HATPase_dom"/>
</dbReference>
<dbReference type="PRINTS" id="PR00344">
    <property type="entry name" value="BCTRLSENSOR"/>
</dbReference>
<feature type="transmembrane region" description="Helical" evidence="14">
    <location>
        <begin position="53"/>
        <end position="78"/>
    </location>
</feature>
<feature type="domain" description="HAMP" evidence="16">
    <location>
        <begin position="80"/>
        <end position="132"/>
    </location>
</feature>
<dbReference type="InterPro" id="IPR050398">
    <property type="entry name" value="HssS/ArlS-like"/>
</dbReference>
<evidence type="ECO:0000256" key="14">
    <source>
        <dbReference type="SAM" id="Phobius"/>
    </source>
</evidence>
<evidence type="ECO:0000313" key="18">
    <source>
        <dbReference type="Proteomes" id="UP000526125"/>
    </source>
</evidence>
<dbReference type="CDD" id="cd00082">
    <property type="entry name" value="HisKA"/>
    <property type="match status" value="1"/>
</dbReference>
<keyword evidence="18" id="KW-1185">Reference proteome</keyword>
<dbReference type="PROSITE" id="PS50885">
    <property type="entry name" value="HAMP"/>
    <property type="match status" value="1"/>
</dbReference>
<evidence type="ECO:0000256" key="4">
    <source>
        <dbReference type="ARBA" id="ARBA00022475"/>
    </source>
</evidence>
<dbReference type="GO" id="GO:0005524">
    <property type="term" value="F:ATP binding"/>
    <property type="evidence" value="ECO:0007669"/>
    <property type="project" value="UniProtKB-KW"/>
</dbReference>
<proteinExistence type="predicted"/>
<evidence type="ECO:0000256" key="7">
    <source>
        <dbReference type="ARBA" id="ARBA00022692"/>
    </source>
</evidence>
<evidence type="ECO:0000256" key="9">
    <source>
        <dbReference type="ARBA" id="ARBA00022777"/>
    </source>
</evidence>
<dbReference type="SUPFAM" id="SSF55874">
    <property type="entry name" value="ATPase domain of HSP90 chaperone/DNA topoisomerase II/histidine kinase"/>
    <property type="match status" value="1"/>
</dbReference>
<evidence type="ECO:0000256" key="13">
    <source>
        <dbReference type="ARBA" id="ARBA00023136"/>
    </source>
</evidence>
<dbReference type="InterPro" id="IPR005467">
    <property type="entry name" value="His_kinase_dom"/>
</dbReference>
<dbReference type="Pfam" id="PF00672">
    <property type="entry name" value="HAMP"/>
    <property type="match status" value="1"/>
</dbReference>
<evidence type="ECO:0000256" key="12">
    <source>
        <dbReference type="ARBA" id="ARBA00023012"/>
    </source>
</evidence>
<keyword evidence="7 14" id="KW-0812">Transmembrane</keyword>
<dbReference type="PANTHER" id="PTHR45528:SF1">
    <property type="entry name" value="SENSOR HISTIDINE KINASE CPXA"/>
    <property type="match status" value="1"/>
</dbReference>
<evidence type="ECO:0000259" key="16">
    <source>
        <dbReference type="PROSITE" id="PS50885"/>
    </source>
</evidence>
<keyword evidence="10" id="KW-0067">ATP-binding</keyword>
<dbReference type="Pfam" id="PF00512">
    <property type="entry name" value="HisKA"/>
    <property type="match status" value="1"/>
</dbReference>
<dbReference type="Gene3D" id="3.30.565.10">
    <property type="entry name" value="Histidine kinase-like ATPase, C-terminal domain"/>
    <property type="match status" value="1"/>
</dbReference>
<sequence>MAKFMNRLLLKPFTLLQSFILLCVVTLIAVLAVITLEFAWAENLRLRYGETDWVLPSLVAAVLLTVAAGIVTMAVLFYRLKLKRPLELLKRASENISANDLGFRISYDSRDEMGELVRAFESMRTQLEKNVKTLWRSVEERKQLNAIFAHDLRTPLAVLKGNAELLSTYLPEKKLSEEKVLDLIHTMNLHIVRLESYVEAMNSIQKLEDVPVHRQSTDVISLTALLNDSGEQIARKFGKRFVSSMECDHTAINVDPYIIMQIFENVVANGGRYAVSQVNVRYIVQEGSMKITVSDDGPGFSDEALHKADLPFYRDEVWDATEHRGLGLYVCKVFCKKHGGSLHVENGPRGGGTVTASLGFGDPS</sequence>
<evidence type="ECO:0000256" key="8">
    <source>
        <dbReference type="ARBA" id="ARBA00022741"/>
    </source>
</evidence>
<dbReference type="GO" id="GO:0005886">
    <property type="term" value="C:plasma membrane"/>
    <property type="evidence" value="ECO:0007669"/>
    <property type="project" value="UniProtKB-SubCell"/>
</dbReference>
<evidence type="ECO:0000256" key="2">
    <source>
        <dbReference type="ARBA" id="ARBA00004651"/>
    </source>
</evidence>
<keyword evidence="9 17" id="KW-0418">Kinase</keyword>
<evidence type="ECO:0000313" key="17">
    <source>
        <dbReference type="EMBL" id="NUU78149.1"/>
    </source>
</evidence>
<evidence type="ECO:0000256" key="10">
    <source>
        <dbReference type="ARBA" id="ARBA00022840"/>
    </source>
</evidence>
<keyword evidence="5" id="KW-0597">Phosphoprotein</keyword>
<dbReference type="RefSeq" id="WP_175397780.1">
    <property type="nucleotide sequence ID" value="NZ_JABMCB010000197.1"/>
</dbReference>
<dbReference type="EMBL" id="JABMCB010000197">
    <property type="protein sequence ID" value="NUU78149.1"/>
    <property type="molecule type" value="Genomic_DNA"/>
</dbReference>
<dbReference type="InterPro" id="IPR003660">
    <property type="entry name" value="HAMP_dom"/>
</dbReference>
<evidence type="ECO:0000256" key="6">
    <source>
        <dbReference type="ARBA" id="ARBA00022679"/>
    </source>
</evidence>
<dbReference type="Proteomes" id="UP000526125">
    <property type="component" value="Unassembled WGS sequence"/>
</dbReference>
<dbReference type="PROSITE" id="PS50109">
    <property type="entry name" value="HIS_KIN"/>
    <property type="match status" value="1"/>
</dbReference>
<dbReference type="Gene3D" id="6.10.340.10">
    <property type="match status" value="1"/>
</dbReference>